<evidence type="ECO:0000313" key="3">
    <source>
        <dbReference type="EMBL" id="KAK9823511.1"/>
    </source>
</evidence>
<gene>
    <name evidence="3" type="ORF">WJX72_003303</name>
</gene>
<dbReference type="AlphaFoldDB" id="A0AAW1QPP6"/>
<evidence type="ECO:0000259" key="2">
    <source>
        <dbReference type="PROSITE" id="PS50053"/>
    </source>
</evidence>
<dbReference type="Pfam" id="PF00240">
    <property type="entry name" value="ubiquitin"/>
    <property type="match status" value="1"/>
</dbReference>
<dbReference type="InterPro" id="IPR029071">
    <property type="entry name" value="Ubiquitin-like_domsf"/>
</dbReference>
<name>A0AAW1QPP6_9CHLO</name>
<sequence length="145" mass="15100">MSDSTERLKLMFQQKSGSPIDEIALEYGGRWLMGGLPLSAYGVSAGATIHQRGRLRGGAPGGASKSGAPADMDVAATPPVFNPGGIGASTQISSAAHVNPMEFHMFEVDSEGDNTWTEFTLNPSVPSAGTLKVIAVVPDNEHCDV</sequence>
<dbReference type="PROSITE" id="PS50053">
    <property type="entry name" value="UBIQUITIN_2"/>
    <property type="match status" value="1"/>
</dbReference>
<dbReference type="InterPro" id="IPR000626">
    <property type="entry name" value="Ubiquitin-like_dom"/>
</dbReference>
<dbReference type="Gene3D" id="3.10.20.90">
    <property type="entry name" value="Phosphatidylinositol 3-kinase Catalytic Subunit, Chain A, domain 1"/>
    <property type="match status" value="1"/>
</dbReference>
<dbReference type="Proteomes" id="UP001489004">
    <property type="component" value="Unassembled WGS sequence"/>
</dbReference>
<dbReference type="EMBL" id="JALJOR010000002">
    <property type="protein sequence ID" value="KAK9823511.1"/>
    <property type="molecule type" value="Genomic_DNA"/>
</dbReference>
<evidence type="ECO:0000256" key="1">
    <source>
        <dbReference type="SAM" id="MobiDB-lite"/>
    </source>
</evidence>
<comment type="caution">
    <text evidence="3">The sequence shown here is derived from an EMBL/GenBank/DDBJ whole genome shotgun (WGS) entry which is preliminary data.</text>
</comment>
<protein>
    <recommendedName>
        <fullName evidence="2">Ubiquitin-like domain-containing protein</fullName>
    </recommendedName>
</protein>
<feature type="region of interest" description="Disordered" evidence="1">
    <location>
        <begin position="54"/>
        <end position="88"/>
    </location>
</feature>
<feature type="domain" description="Ubiquitin-like" evidence="2">
    <location>
        <begin position="1"/>
        <end position="58"/>
    </location>
</feature>
<dbReference type="SUPFAM" id="SSF54236">
    <property type="entry name" value="Ubiquitin-like"/>
    <property type="match status" value="1"/>
</dbReference>
<keyword evidence="4" id="KW-1185">Reference proteome</keyword>
<accession>A0AAW1QPP6</accession>
<organism evidence="3 4">
    <name type="scientific">[Myrmecia] bisecta</name>
    <dbReference type="NCBI Taxonomy" id="41462"/>
    <lineage>
        <taxon>Eukaryota</taxon>
        <taxon>Viridiplantae</taxon>
        <taxon>Chlorophyta</taxon>
        <taxon>core chlorophytes</taxon>
        <taxon>Trebouxiophyceae</taxon>
        <taxon>Trebouxiales</taxon>
        <taxon>Trebouxiaceae</taxon>
        <taxon>Myrmecia</taxon>
    </lineage>
</organism>
<evidence type="ECO:0000313" key="4">
    <source>
        <dbReference type="Proteomes" id="UP001489004"/>
    </source>
</evidence>
<reference evidence="3 4" key="1">
    <citation type="journal article" date="2024" name="Nat. Commun.">
        <title>Phylogenomics reveals the evolutionary origins of lichenization in chlorophyte algae.</title>
        <authorList>
            <person name="Puginier C."/>
            <person name="Libourel C."/>
            <person name="Otte J."/>
            <person name="Skaloud P."/>
            <person name="Haon M."/>
            <person name="Grisel S."/>
            <person name="Petersen M."/>
            <person name="Berrin J.G."/>
            <person name="Delaux P.M."/>
            <person name="Dal Grande F."/>
            <person name="Keller J."/>
        </authorList>
    </citation>
    <scope>NUCLEOTIDE SEQUENCE [LARGE SCALE GENOMIC DNA]</scope>
    <source>
        <strain evidence="3 4">SAG 2043</strain>
    </source>
</reference>
<proteinExistence type="predicted"/>